<evidence type="ECO:0000256" key="2">
    <source>
        <dbReference type="ARBA" id="ARBA00023125"/>
    </source>
</evidence>
<organism evidence="5 6">
    <name type="scientific">Kaistia dalseonensis</name>
    <dbReference type="NCBI Taxonomy" id="410840"/>
    <lineage>
        <taxon>Bacteria</taxon>
        <taxon>Pseudomonadati</taxon>
        <taxon>Pseudomonadota</taxon>
        <taxon>Alphaproteobacteria</taxon>
        <taxon>Hyphomicrobiales</taxon>
        <taxon>Kaistiaceae</taxon>
        <taxon>Kaistia</taxon>
    </lineage>
</organism>
<evidence type="ECO:0000256" key="3">
    <source>
        <dbReference type="ARBA" id="ARBA00023163"/>
    </source>
</evidence>
<dbReference type="PANTHER" id="PTHR43537:SF18">
    <property type="entry name" value="L-LACTATE DEHYDROGENASE OPERON REGULATORY PROTEIN-RELATED"/>
    <property type="match status" value="1"/>
</dbReference>
<dbReference type="EMBL" id="JAUSVO010000001">
    <property type="protein sequence ID" value="MDQ0435896.1"/>
    <property type="molecule type" value="Genomic_DNA"/>
</dbReference>
<dbReference type="CDD" id="cd07377">
    <property type="entry name" value="WHTH_GntR"/>
    <property type="match status" value="1"/>
</dbReference>
<gene>
    <name evidence="5" type="ORF">QO014_000266</name>
</gene>
<evidence type="ECO:0000259" key="4">
    <source>
        <dbReference type="PROSITE" id="PS50949"/>
    </source>
</evidence>
<dbReference type="SUPFAM" id="SSF48008">
    <property type="entry name" value="GntR ligand-binding domain-like"/>
    <property type="match status" value="1"/>
</dbReference>
<dbReference type="PRINTS" id="PR00035">
    <property type="entry name" value="HTHGNTR"/>
</dbReference>
<dbReference type="SMART" id="SM00895">
    <property type="entry name" value="FCD"/>
    <property type="match status" value="1"/>
</dbReference>
<proteinExistence type="predicted"/>
<keyword evidence="2" id="KW-0238">DNA-binding</keyword>
<sequence length="252" mass="27396">MASLAERIEALIAARSLKPGDRMPAERSLAAEFQVSRSSLREAIQQLVSRGLLISRHGGGTFVAAPDEAEPVRTALLPLVSLAQSEAGYWRDVMEIRKLLDSDTASFAALRADEADKARLVSAYQAVANAPADDPETQARADAAFHMAIAQAAHNAVLHQIMAGLHGLLEISISDSLRRLYDLPGILDLLNQQHRQILDCILAGNAEAARQAAADHLTFVESRLRLIEDSATRQRRSSRALQHIAEEKEALS</sequence>
<reference evidence="5 6" key="1">
    <citation type="submission" date="2023-07" db="EMBL/GenBank/DDBJ databases">
        <title>Genomic Encyclopedia of Type Strains, Phase IV (KMG-IV): sequencing the most valuable type-strain genomes for metagenomic binning, comparative biology and taxonomic classification.</title>
        <authorList>
            <person name="Goeker M."/>
        </authorList>
    </citation>
    <scope>NUCLEOTIDE SEQUENCE [LARGE SCALE GENOMIC DNA]</scope>
    <source>
        <strain evidence="5 6">B6-8</strain>
    </source>
</reference>
<dbReference type="InterPro" id="IPR008920">
    <property type="entry name" value="TF_FadR/GntR_C"/>
</dbReference>
<accession>A0ABU0H346</accession>
<feature type="domain" description="HTH gntR-type" evidence="4">
    <location>
        <begin position="1"/>
        <end position="66"/>
    </location>
</feature>
<dbReference type="Gene3D" id="1.10.10.10">
    <property type="entry name" value="Winged helix-like DNA-binding domain superfamily/Winged helix DNA-binding domain"/>
    <property type="match status" value="1"/>
</dbReference>
<keyword evidence="3" id="KW-0804">Transcription</keyword>
<keyword evidence="6" id="KW-1185">Reference proteome</keyword>
<dbReference type="RefSeq" id="WP_266346852.1">
    <property type="nucleotide sequence ID" value="NZ_JAPKNG010000001.1"/>
</dbReference>
<dbReference type="SUPFAM" id="SSF46785">
    <property type="entry name" value="Winged helix' DNA-binding domain"/>
    <property type="match status" value="1"/>
</dbReference>
<dbReference type="PANTHER" id="PTHR43537">
    <property type="entry name" value="TRANSCRIPTIONAL REGULATOR, GNTR FAMILY"/>
    <property type="match status" value="1"/>
</dbReference>
<dbReference type="InterPro" id="IPR036390">
    <property type="entry name" value="WH_DNA-bd_sf"/>
</dbReference>
<dbReference type="Proteomes" id="UP001241603">
    <property type="component" value="Unassembled WGS sequence"/>
</dbReference>
<evidence type="ECO:0000256" key="1">
    <source>
        <dbReference type="ARBA" id="ARBA00023015"/>
    </source>
</evidence>
<dbReference type="Gene3D" id="1.20.120.530">
    <property type="entry name" value="GntR ligand-binding domain-like"/>
    <property type="match status" value="1"/>
</dbReference>
<dbReference type="InterPro" id="IPR036388">
    <property type="entry name" value="WH-like_DNA-bd_sf"/>
</dbReference>
<dbReference type="SMART" id="SM00345">
    <property type="entry name" value="HTH_GNTR"/>
    <property type="match status" value="1"/>
</dbReference>
<dbReference type="InterPro" id="IPR000524">
    <property type="entry name" value="Tscrpt_reg_HTH_GntR"/>
</dbReference>
<comment type="caution">
    <text evidence="5">The sequence shown here is derived from an EMBL/GenBank/DDBJ whole genome shotgun (WGS) entry which is preliminary data.</text>
</comment>
<dbReference type="Pfam" id="PF07729">
    <property type="entry name" value="FCD"/>
    <property type="match status" value="1"/>
</dbReference>
<dbReference type="InterPro" id="IPR011711">
    <property type="entry name" value="GntR_C"/>
</dbReference>
<protein>
    <submittedName>
        <fullName evidence="5">GntR family L-lactate dehydrogenase operon transcriptional regulator</fullName>
    </submittedName>
</protein>
<keyword evidence="1" id="KW-0805">Transcription regulation</keyword>
<evidence type="ECO:0000313" key="5">
    <source>
        <dbReference type="EMBL" id="MDQ0435896.1"/>
    </source>
</evidence>
<dbReference type="Pfam" id="PF00392">
    <property type="entry name" value="GntR"/>
    <property type="match status" value="1"/>
</dbReference>
<evidence type="ECO:0000313" key="6">
    <source>
        <dbReference type="Proteomes" id="UP001241603"/>
    </source>
</evidence>
<name>A0ABU0H346_9HYPH</name>
<dbReference type="PROSITE" id="PS50949">
    <property type="entry name" value="HTH_GNTR"/>
    <property type="match status" value="1"/>
</dbReference>